<dbReference type="UniPathway" id="UPA00048">
    <property type="reaction ID" value="UER00071"/>
</dbReference>
<evidence type="ECO:0000256" key="3">
    <source>
        <dbReference type="ARBA" id="ARBA00004729"/>
    </source>
</evidence>
<comment type="subunit">
    <text evidence="5 10">Heterodimer of LeuC and LeuD.</text>
</comment>
<dbReference type="CDD" id="cd01577">
    <property type="entry name" value="IPMI_Swivel"/>
    <property type="match status" value="1"/>
</dbReference>
<keyword evidence="7 10" id="KW-0028">Amino-acid biosynthesis</keyword>
<feature type="domain" description="Aconitase A/isopropylmalate dehydratase small subunit swivel" evidence="11">
    <location>
        <begin position="1"/>
        <end position="123"/>
    </location>
</feature>
<comment type="function">
    <text evidence="2 10">Catalyzes the isomerization between 2-isopropylmalate and 3-isopropylmalate, via the formation of 2-isopropylmaleate.</text>
</comment>
<dbReference type="HAMAP" id="MF_01031">
    <property type="entry name" value="LeuD_type1"/>
    <property type="match status" value="1"/>
</dbReference>
<accession>A0A265N8J0</accession>
<evidence type="ECO:0000256" key="6">
    <source>
        <dbReference type="ARBA" id="ARBA00022430"/>
    </source>
</evidence>
<dbReference type="OrthoDB" id="9777465at2"/>
<comment type="similarity">
    <text evidence="4 10">Belongs to the LeuD family. LeuD type 1 subfamily.</text>
</comment>
<evidence type="ECO:0000256" key="9">
    <source>
        <dbReference type="ARBA" id="ARBA00023304"/>
    </source>
</evidence>
<proteinExistence type="inferred from homology"/>
<dbReference type="Proteomes" id="UP000216498">
    <property type="component" value="Unassembled WGS sequence"/>
</dbReference>
<reference evidence="12 13" key="1">
    <citation type="submission" date="2017-08" db="EMBL/GenBank/DDBJ databases">
        <title>Virgibacillus indicus sp. nov. and Virgibacillus profoundi sp. nov, two moderately halophilic bacteria isolated from marine sediment by using the Microfluidic Streak Plate.</title>
        <authorList>
            <person name="Xu B."/>
            <person name="Hu B."/>
            <person name="Wang J."/>
            <person name="Zhu Y."/>
            <person name="Huang L."/>
            <person name="Du W."/>
            <person name="Huang Y."/>
        </authorList>
    </citation>
    <scope>NUCLEOTIDE SEQUENCE [LARGE SCALE GENOMIC DNA]</scope>
    <source>
        <strain evidence="12 13">IO3-P2-C2</strain>
    </source>
</reference>
<dbReference type="SUPFAM" id="SSF52016">
    <property type="entry name" value="LeuD/IlvD-like"/>
    <property type="match status" value="1"/>
</dbReference>
<dbReference type="NCBIfam" id="TIGR00171">
    <property type="entry name" value="leuD"/>
    <property type="match status" value="1"/>
</dbReference>
<dbReference type="GO" id="GO:0009098">
    <property type="term" value="P:L-leucine biosynthetic process"/>
    <property type="evidence" value="ECO:0007669"/>
    <property type="project" value="UniProtKB-UniRule"/>
</dbReference>
<keyword evidence="9 10" id="KW-0100">Branched-chain amino acid biosynthesis</keyword>
<evidence type="ECO:0000259" key="11">
    <source>
        <dbReference type="Pfam" id="PF00694"/>
    </source>
</evidence>
<dbReference type="InterPro" id="IPR015928">
    <property type="entry name" value="Aconitase/3IPM_dehydase_swvl"/>
</dbReference>
<dbReference type="EMBL" id="NPMS01000006">
    <property type="protein sequence ID" value="OZU88135.1"/>
    <property type="molecule type" value="Genomic_DNA"/>
</dbReference>
<dbReference type="AlphaFoldDB" id="A0A265N8J0"/>
<keyword evidence="13" id="KW-1185">Reference proteome</keyword>
<evidence type="ECO:0000256" key="4">
    <source>
        <dbReference type="ARBA" id="ARBA00009845"/>
    </source>
</evidence>
<keyword evidence="6 10" id="KW-0432">Leucine biosynthesis</keyword>
<gene>
    <name evidence="10 12" type="primary">leuD</name>
    <name evidence="12" type="ORF">CIL03_13495</name>
</gene>
<sequence length="193" mass="22028">MEAINTHKGLVYPLNRTNIDTDQIIPKQFLKRIERTGFGQFLFYHWRFDDDGNKRSDFSLNNAEYQGASILLAGENFGCGSSREHAPWALADYGFRVIIAPSFADIFYNNSLKNGIIPIKIAESELDEWMKAAEDSQLVLDVNLENQSITDGNGKEIHFDIPEYHKEKLLNGWDDIDLTLHQEAKISAYEAAR</sequence>
<evidence type="ECO:0000256" key="8">
    <source>
        <dbReference type="ARBA" id="ARBA00023239"/>
    </source>
</evidence>
<keyword evidence="8 10" id="KW-0456">Lyase</keyword>
<evidence type="ECO:0000256" key="1">
    <source>
        <dbReference type="ARBA" id="ARBA00000491"/>
    </source>
</evidence>
<dbReference type="GO" id="GO:0003861">
    <property type="term" value="F:3-isopropylmalate dehydratase activity"/>
    <property type="evidence" value="ECO:0007669"/>
    <property type="project" value="UniProtKB-UniRule"/>
</dbReference>
<dbReference type="InterPro" id="IPR050075">
    <property type="entry name" value="LeuD"/>
</dbReference>
<dbReference type="Gene3D" id="3.20.19.10">
    <property type="entry name" value="Aconitase, domain 4"/>
    <property type="match status" value="1"/>
</dbReference>
<dbReference type="Pfam" id="PF00694">
    <property type="entry name" value="Aconitase_C"/>
    <property type="match status" value="1"/>
</dbReference>
<evidence type="ECO:0000313" key="13">
    <source>
        <dbReference type="Proteomes" id="UP000216498"/>
    </source>
</evidence>
<dbReference type="PANTHER" id="PTHR43345">
    <property type="entry name" value="3-ISOPROPYLMALATE DEHYDRATASE SMALL SUBUNIT 2-RELATED-RELATED"/>
    <property type="match status" value="1"/>
</dbReference>
<evidence type="ECO:0000256" key="10">
    <source>
        <dbReference type="HAMAP-Rule" id="MF_01031"/>
    </source>
</evidence>
<organism evidence="12 13">
    <name type="scientific">Virgibacillus indicus</name>
    <dbReference type="NCBI Taxonomy" id="2024554"/>
    <lineage>
        <taxon>Bacteria</taxon>
        <taxon>Bacillati</taxon>
        <taxon>Bacillota</taxon>
        <taxon>Bacilli</taxon>
        <taxon>Bacillales</taxon>
        <taxon>Bacillaceae</taxon>
        <taxon>Virgibacillus</taxon>
    </lineage>
</organism>
<dbReference type="InterPro" id="IPR000573">
    <property type="entry name" value="AconitaseA/IPMdHydase_ssu_swvl"/>
</dbReference>
<evidence type="ECO:0000256" key="5">
    <source>
        <dbReference type="ARBA" id="ARBA00011271"/>
    </source>
</evidence>
<comment type="caution">
    <text evidence="12">The sequence shown here is derived from an EMBL/GenBank/DDBJ whole genome shotgun (WGS) entry which is preliminary data.</text>
</comment>
<name>A0A265N8J0_9BACI</name>
<dbReference type="PANTHER" id="PTHR43345:SF5">
    <property type="entry name" value="3-ISOPROPYLMALATE DEHYDRATASE SMALL SUBUNIT"/>
    <property type="match status" value="1"/>
</dbReference>
<dbReference type="EC" id="4.2.1.33" evidence="10"/>
<dbReference type="InterPro" id="IPR004431">
    <property type="entry name" value="3-IsopropMal_deHydase_ssu"/>
</dbReference>
<comment type="catalytic activity">
    <reaction evidence="1 10">
        <text>(2R,3S)-3-isopropylmalate = (2S)-2-isopropylmalate</text>
        <dbReference type="Rhea" id="RHEA:32287"/>
        <dbReference type="ChEBI" id="CHEBI:1178"/>
        <dbReference type="ChEBI" id="CHEBI:35121"/>
        <dbReference type="EC" id="4.2.1.33"/>
    </reaction>
</comment>
<dbReference type="FunFam" id="3.20.19.10:FF:000003">
    <property type="entry name" value="3-isopropylmalate dehydratase small subunit"/>
    <property type="match status" value="1"/>
</dbReference>
<dbReference type="NCBIfam" id="NF002458">
    <property type="entry name" value="PRK01641.1"/>
    <property type="match status" value="1"/>
</dbReference>
<dbReference type="InterPro" id="IPR033940">
    <property type="entry name" value="IPMI_Swivel"/>
</dbReference>
<comment type="pathway">
    <text evidence="3 10">Amino-acid biosynthesis; L-leucine biosynthesis; L-leucine from 3-methyl-2-oxobutanoate: step 2/4.</text>
</comment>
<evidence type="ECO:0000256" key="2">
    <source>
        <dbReference type="ARBA" id="ARBA00002695"/>
    </source>
</evidence>
<dbReference type="RefSeq" id="WP_094886392.1">
    <property type="nucleotide sequence ID" value="NZ_NPMS01000006.1"/>
</dbReference>
<dbReference type="GO" id="GO:0009316">
    <property type="term" value="C:3-isopropylmalate dehydratase complex"/>
    <property type="evidence" value="ECO:0007669"/>
    <property type="project" value="InterPro"/>
</dbReference>
<evidence type="ECO:0000256" key="7">
    <source>
        <dbReference type="ARBA" id="ARBA00022605"/>
    </source>
</evidence>
<protein>
    <recommendedName>
        <fullName evidence="10">3-isopropylmalate dehydratase small subunit</fullName>
        <ecNumber evidence="10">4.2.1.33</ecNumber>
    </recommendedName>
    <alternativeName>
        <fullName evidence="10">Alpha-IPM isomerase</fullName>
        <shortName evidence="10">IPMI</shortName>
    </alternativeName>
    <alternativeName>
        <fullName evidence="10">Isopropylmalate isomerase</fullName>
    </alternativeName>
</protein>
<evidence type="ECO:0000313" key="12">
    <source>
        <dbReference type="EMBL" id="OZU88135.1"/>
    </source>
</evidence>